<proteinExistence type="predicted"/>
<name>A0A7W8M648_9FIRM</name>
<protein>
    <submittedName>
        <fullName evidence="2">Molybdenum cofactor cytidylyltransferase</fullName>
        <ecNumber evidence="2">2.7.7.76</ecNumber>
    </submittedName>
</protein>
<dbReference type="InterPro" id="IPR029044">
    <property type="entry name" value="Nucleotide-diphossugar_trans"/>
</dbReference>
<dbReference type="AlphaFoldDB" id="A0A7W8M648"/>
<reference evidence="2 3" key="1">
    <citation type="submission" date="2020-08" db="EMBL/GenBank/DDBJ databases">
        <title>Genomic Encyclopedia of Type Strains, Phase IV (KMG-IV): sequencing the most valuable type-strain genomes for metagenomic binning, comparative biology and taxonomic classification.</title>
        <authorList>
            <person name="Goeker M."/>
        </authorList>
    </citation>
    <scope>NUCLEOTIDE SEQUENCE [LARGE SCALE GENOMIC DNA]</scope>
    <source>
        <strain evidence="2 3">DSM 106146</strain>
    </source>
</reference>
<dbReference type="Pfam" id="PF12804">
    <property type="entry name" value="NTP_transf_3"/>
    <property type="match status" value="1"/>
</dbReference>
<feature type="domain" description="MobA-like NTP transferase" evidence="1">
    <location>
        <begin position="11"/>
        <end position="156"/>
    </location>
</feature>
<dbReference type="GO" id="GO:0061602">
    <property type="term" value="F:molybdenum cofactor cytidylyltransferase activity"/>
    <property type="evidence" value="ECO:0007669"/>
    <property type="project" value="UniProtKB-EC"/>
</dbReference>
<sequence length="186" mass="20374">MIRQHSGKNGKAVNKLLIPYRGKALVEHVMDSAAFAGFSRCFVVTAYEAVADMSCRRGFDVILNDHPESGQSRSVVLGTQAGKDMDGLMFIPGDMPFLTPGIFSEMLETYERHPGHIIRAVYSYGPGSPALFPSSLYHELETLTGDNGGKTVILKYPEKVFPVKIADPQAGVDIDTPEEAERWLGL</sequence>
<comment type="caution">
    <text evidence="2">The sequence shown here is derived from an EMBL/GenBank/DDBJ whole genome shotgun (WGS) entry which is preliminary data.</text>
</comment>
<dbReference type="PANTHER" id="PTHR43777">
    <property type="entry name" value="MOLYBDENUM COFACTOR CYTIDYLYLTRANSFERASE"/>
    <property type="match status" value="1"/>
</dbReference>
<evidence type="ECO:0000313" key="3">
    <source>
        <dbReference type="Proteomes" id="UP000543642"/>
    </source>
</evidence>
<gene>
    <name evidence="2" type="ORF">HNP82_002170</name>
</gene>
<accession>A0A7W8M648</accession>
<dbReference type="Gene3D" id="3.90.550.10">
    <property type="entry name" value="Spore Coat Polysaccharide Biosynthesis Protein SpsA, Chain A"/>
    <property type="match status" value="1"/>
</dbReference>
<dbReference type="PANTHER" id="PTHR43777:SF1">
    <property type="entry name" value="MOLYBDENUM COFACTOR CYTIDYLYLTRANSFERASE"/>
    <property type="match status" value="1"/>
</dbReference>
<evidence type="ECO:0000259" key="1">
    <source>
        <dbReference type="Pfam" id="PF12804"/>
    </source>
</evidence>
<dbReference type="EC" id="2.7.7.76" evidence="2"/>
<keyword evidence="3" id="KW-1185">Reference proteome</keyword>
<dbReference type="SUPFAM" id="SSF53448">
    <property type="entry name" value="Nucleotide-diphospho-sugar transferases"/>
    <property type="match status" value="1"/>
</dbReference>
<evidence type="ECO:0000313" key="2">
    <source>
        <dbReference type="EMBL" id="MBB5265031.1"/>
    </source>
</evidence>
<organism evidence="2 3">
    <name type="scientific">Catenibacillus scindens</name>
    <dbReference type="NCBI Taxonomy" id="673271"/>
    <lineage>
        <taxon>Bacteria</taxon>
        <taxon>Bacillati</taxon>
        <taxon>Bacillota</taxon>
        <taxon>Clostridia</taxon>
        <taxon>Lachnospirales</taxon>
        <taxon>Lachnospiraceae</taxon>
        <taxon>Catenibacillus</taxon>
    </lineage>
</organism>
<dbReference type="Proteomes" id="UP000543642">
    <property type="component" value="Unassembled WGS sequence"/>
</dbReference>
<dbReference type="EMBL" id="JACHFW010000008">
    <property type="protein sequence ID" value="MBB5265031.1"/>
    <property type="molecule type" value="Genomic_DNA"/>
</dbReference>
<keyword evidence="2" id="KW-0548">Nucleotidyltransferase</keyword>
<keyword evidence="2" id="KW-0808">Transferase</keyword>
<dbReference type="CDD" id="cd04182">
    <property type="entry name" value="GT_2_like_f"/>
    <property type="match status" value="1"/>
</dbReference>
<dbReference type="InterPro" id="IPR025877">
    <property type="entry name" value="MobA-like_NTP_Trfase"/>
</dbReference>